<dbReference type="RefSeq" id="WP_186935334.1">
    <property type="nucleotide sequence ID" value="NZ_JACOPS010000002.1"/>
</dbReference>
<evidence type="ECO:0000313" key="2">
    <source>
        <dbReference type="Proteomes" id="UP000636755"/>
    </source>
</evidence>
<accession>A0ABR7HL12</accession>
<dbReference type="Proteomes" id="UP000636755">
    <property type="component" value="Unassembled WGS sequence"/>
</dbReference>
<proteinExistence type="predicted"/>
<sequence length="67" mass="7940">MCKPVKCPQCRHEFTPEREVVKTGAWTPEEDELLLSGYQKERKTIAQLVEELNRAELQELINNYENY</sequence>
<protein>
    <submittedName>
        <fullName evidence="1">Uncharacterized protein</fullName>
    </submittedName>
</protein>
<name>A0ABR7HL12_9FIRM</name>
<comment type="caution">
    <text evidence="1">The sequence shown here is derived from an EMBL/GenBank/DDBJ whole genome shotgun (WGS) entry which is preliminary data.</text>
</comment>
<dbReference type="EMBL" id="JACOPS010000002">
    <property type="protein sequence ID" value="MBC5728169.1"/>
    <property type="molecule type" value="Genomic_DNA"/>
</dbReference>
<evidence type="ECO:0000313" key="1">
    <source>
        <dbReference type="EMBL" id="MBC5728169.1"/>
    </source>
</evidence>
<organism evidence="1 2">
    <name type="scientific">Ruminococcus intestinalis</name>
    <dbReference type="NCBI Taxonomy" id="2763066"/>
    <lineage>
        <taxon>Bacteria</taxon>
        <taxon>Bacillati</taxon>
        <taxon>Bacillota</taxon>
        <taxon>Clostridia</taxon>
        <taxon>Eubacteriales</taxon>
        <taxon>Oscillospiraceae</taxon>
        <taxon>Ruminococcus</taxon>
    </lineage>
</organism>
<keyword evidence="2" id="KW-1185">Reference proteome</keyword>
<gene>
    <name evidence="1" type="ORF">H8R91_06490</name>
</gene>
<reference evidence="1 2" key="1">
    <citation type="submission" date="2020-08" db="EMBL/GenBank/DDBJ databases">
        <title>Genome public.</title>
        <authorList>
            <person name="Liu C."/>
            <person name="Sun Q."/>
        </authorList>
    </citation>
    <scope>NUCLEOTIDE SEQUENCE [LARGE SCALE GENOMIC DNA]</scope>
    <source>
        <strain evidence="1 2">NSJ-71</strain>
    </source>
</reference>